<organism evidence="1">
    <name type="scientific">viral metagenome</name>
    <dbReference type="NCBI Taxonomy" id="1070528"/>
    <lineage>
        <taxon>unclassified sequences</taxon>
        <taxon>metagenomes</taxon>
        <taxon>organismal metagenomes</taxon>
    </lineage>
</organism>
<accession>A0A6C0IY73</accession>
<dbReference type="AlphaFoldDB" id="A0A6C0IY73"/>
<proteinExistence type="predicted"/>
<sequence length="68" mass="8047">MIYPQAIMQTMIGMGPTYVHYIFTWVKMAVWDAPYRVWLDIELEKLSIERDQYLNTSDEESDETPKSA</sequence>
<evidence type="ECO:0000313" key="1">
    <source>
        <dbReference type="EMBL" id="QHT98281.1"/>
    </source>
</evidence>
<protein>
    <submittedName>
        <fullName evidence="1">Uncharacterized protein</fullName>
    </submittedName>
</protein>
<dbReference type="EMBL" id="MN740292">
    <property type="protein sequence ID" value="QHT98281.1"/>
    <property type="molecule type" value="Genomic_DNA"/>
</dbReference>
<reference evidence="1" key="1">
    <citation type="journal article" date="2020" name="Nature">
        <title>Giant virus diversity and host interactions through global metagenomics.</title>
        <authorList>
            <person name="Schulz F."/>
            <person name="Roux S."/>
            <person name="Paez-Espino D."/>
            <person name="Jungbluth S."/>
            <person name="Walsh D.A."/>
            <person name="Denef V.J."/>
            <person name="McMahon K.D."/>
            <person name="Konstantinidis K.T."/>
            <person name="Eloe-Fadrosh E.A."/>
            <person name="Kyrpides N.C."/>
            <person name="Woyke T."/>
        </authorList>
    </citation>
    <scope>NUCLEOTIDE SEQUENCE</scope>
    <source>
        <strain evidence="1">GVMAG-M-3300025652-16</strain>
    </source>
</reference>
<name>A0A6C0IY73_9ZZZZ</name>